<dbReference type="InParanoid" id="A0A067M7B9"/>
<keyword evidence="2" id="KW-1185">Reference proteome</keyword>
<dbReference type="STRING" id="930990.A0A067M7B9"/>
<dbReference type="HOGENOM" id="CLU_052380_2_0_1"/>
<accession>A0A067M7B9</accession>
<evidence type="ECO:0000313" key="2">
    <source>
        <dbReference type="Proteomes" id="UP000027195"/>
    </source>
</evidence>
<feature type="non-terminal residue" evidence="1">
    <location>
        <position position="107"/>
    </location>
</feature>
<name>A0A067M7B9_BOTB1</name>
<dbReference type="EMBL" id="KL198058">
    <property type="protein sequence ID" value="KDQ11439.1"/>
    <property type="molecule type" value="Genomic_DNA"/>
</dbReference>
<protein>
    <submittedName>
        <fullName evidence="1">Uncharacterized protein</fullName>
    </submittedName>
</protein>
<organism evidence="1 2">
    <name type="scientific">Botryobasidium botryosum (strain FD-172 SS1)</name>
    <dbReference type="NCBI Taxonomy" id="930990"/>
    <lineage>
        <taxon>Eukaryota</taxon>
        <taxon>Fungi</taxon>
        <taxon>Dikarya</taxon>
        <taxon>Basidiomycota</taxon>
        <taxon>Agaricomycotina</taxon>
        <taxon>Agaricomycetes</taxon>
        <taxon>Cantharellales</taxon>
        <taxon>Botryobasidiaceae</taxon>
        <taxon>Botryobasidium</taxon>
    </lineage>
</organism>
<dbReference type="AlphaFoldDB" id="A0A067M7B9"/>
<proteinExistence type="predicted"/>
<reference evidence="2" key="1">
    <citation type="journal article" date="2014" name="Proc. Natl. Acad. Sci. U.S.A.">
        <title>Extensive sampling of basidiomycete genomes demonstrates inadequacy of the white-rot/brown-rot paradigm for wood decay fungi.</title>
        <authorList>
            <person name="Riley R."/>
            <person name="Salamov A.A."/>
            <person name="Brown D.W."/>
            <person name="Nagy L.G."/>
            <person name="Floudas D."/>
            <person name="Held B.W."/>
            <person name="Levasseur A."/>
            <person name="Lombard V."/>
            <person name="Morin E."/>
            <person name="Otillar R."/>
            <person name="Lindquist E.A."/>
            <person name="Sun H."/>
            <person name="LaButti K.M."/>
            <person name="Schmutz J."/>
            <person name="Jabbour D."/>
            <person name="Luo H."/>
            <person name="Baker S.E."/>
            <person name="Pisabarro A.G."/>
            <person name="Walton J.D."/>
            <person name="Blanchette R.A."/>
            <person name="Henrissat B."/>
            <person name="Martin F."/>
            <person name="Cullen D."/>
            <person name="Hibbett D.S."/>
            <person name="Grigoriev I.V."/>
        </authorList>
    </citation>
    <scope>NUCLEOTIDE SEQUENCE [LARGE SCALE GENOMIC DNA]</scope>
    <source>
        <strain evidence="2">FD-172 SS1</strain>
    </source>
</reference>
<sequence length="107" mass="12202">MKHHDNPHVLWMKIAETCLNKQAGSRYNAYHALFSASKQENETALLLMNRIAQLAKDTRNLCPTTWTIANLDDKLETMALLQALPDEEYAHLKANLLLVDNLTKDKV</sequence>
<evidence type="ECO:0000313" key="1">
    <source>
        <dbReference type="EMBL" id="KDQ11439.1"/>
    </source>
</evidence>
<dbReference type="Proteomes" id="UP000027195">
    <property type="component" value="Unassembled WGS sequence"/>
</dbReference>
<gene>
    <name evidence="1" type="ORF">BOTBODRAFT_637441</name>
</gene>
<dbReference type="OrthoDB" id="3223501at2759"/>